<evidence type="ECO:0000259" key="1">
    <source>
        <dbReference type="Pfam" id="PF00501"/>
    </source>
</evidence>
<dbReference type="Proteomes" id="UP000266975">
    <property type="component" value="Unassembled WGS sequence"/>
</dbReference>
<reference evidence="3 4" key="1">
    <citation type="submission" date="2018-02" db="EMBL/GenBank/DDBJ databases">
        <title>Corynebacterium alimpuense sp. nov., a marine obligate actinomycete isolated from sediments of Valparaiso bay, Chile.</title>
        <authorList>
            <person name="Claverias F."/>
            <person name="Gonzales-Siles L."/>
            <person name="Salva-Serra F."/>
            <person name="Inganaes E."/>
            <person name="Molin K."/>
            <person name="Cumsille A."/>
            <person name="Undabarrena A."/>
            <person name="Couve E."/>
            <person name="Moore E.R.B."/>
            <person name="Gomila M."/>
            <person name="Camara B."/>
        </authorList>
    </citation>
    <scope>NUCLEOTIDE SEQUENCE [LARGE SCALE GENOMIC DNA]</scope>
    <source>
        <strain evidence="3 4">CCUG 69366</strain>
    </source>
</reference>
<protein>
    <submittedName>
        <fullName evidence="3">Acyl-CoA synthetase</fullName>
    </submittedName>
</protein>
<sequence length="543" mass="58962">MKQTAFTAKAITKFIPALVHSRILHFGDGLSATFGMPINLARYWFTTAREVEQGHLSVPHRIALIDDDGQLTYRQLREESQTLARYLIALNLGEIRLGIMARNGRGIVCPLTAKGYAGATVFLLNIGSSPEQLAGVIAENAINVLVIDDEFLERLPADRAGLQVILGHLTGPHSGEVTLNEIVSHPDKTAETALPRFPQHGPIVLMSSGTTGIPKGVVRPEPRLPLVLAGILQKIPWHSDMSIQLTASIFHTWGWGMLNIALAARGTVVTHRIFDPAQVLEDIDTHHLQAMISSPIFLKQLLEVPEHQDFDTSSLEFILSSGNAISPTLIAAMHERFGPILCNVYGSTELTLASVASMQDLAADPTVSGQVALGTELKILDERGHEVATGVPGRIFLRNSTTLTGYTNPDIPITRAQGLVEMGDLGYLDEQGYLRVLGRVDDMIIVGGENVHPLSVTAILDQMPGLADAFAIGVDDPDAFHRIAVWVVREDNPTGAGLTAELIQDFVRQHLAEHSIPRDVHFIEELPRNATGKVVPRMLPGGD</sequence>
<dbReference type="Pfam" id="PF00501">
    <property type="entry name" value="AMP-binding"/>
    <property type="match status" value="1"/>
</dbReference>
<comment type="caution">
    <text evidence="3">The sequence shown here is derived from an EMBL/GenBank/DDBJ whole genome shotgun (WGS) entry which is preliminary data.</text>
</comment>
<dbReference type="InterPro" id="IPR042099">
    <property type="entry name" value="ANL_N_sf"/>
</dbReference>
<dbReference type="Pfam" id="PF13193">
    <property type="entry name" value="AMP-binding_C"/>
    <property type="match status" value="1"/>
</dbReference>
<evidence type="ECO:0000259" key="2">
    <source>
        <dbReference type="Pfam" id="PF13193"/>
    </source>
</evidence>
<accession>A0A3M8K765</accession>
<name>A0A3M8K765_9CORY</name>
<dbReference type="GO" id="GO:0031956">
    <property type="term" value="F:medium-chain fatty acid-CoA ligase activity"/>
    <property type="evidence" value="ECO:0007669"/>
    <property type="project" value="TreeGrafter"/>
</dbReference>
<dbReference type="OrthoDB" id="56621at2"/>
<dbReference type="InterPro" id="IPR000873">
    <property type="entry name" value="AMP-dep_synth/lig_dom"/>
</dbReference>
<dbReference type="InterPro" id="IPR020845">
    <property type="entry name" value="AMP-binding_CS"/>
</dbReference>
<dbReference type="SUPFAM" id="SSF56801">
    <property type="entry name" value="Acetyl-CoA synthetase-like"/>
    <property type="match status" value="1"/>
</dbReference>
<dbReference type="InterPro" id="IPR045851">
    <property type="entry name" value="AMP-bd_C_sf"/>
</dbReference>
<dbReference type="AlphaFoldDB" id="A0A3M8K765"/>
<dbReference type="PANTHER" id="PTHR43201">
    <property type="entry name" value="ACYL-COA SYNTHETASE"/>
    <property type="match status" value="1"/>
</dbReference>
<dbReference type="PROSITE" id="PS00455">
    <property type="entry name" value="AMP_BINDING"/>
    <property type="match status" value="1"/>
</dbReference>
<dbReference type="Gene3D" id="3.30.300.30">
    <property type="match status" value="1"/>
</dbReference>
<feature type="domain" description="AMP-binding enzyme C-terminal" evidence="2">
    <location>
        <begin position="458"/>
        <end position="533"/>
    </location>
</feature>
<gene>
    <name evidence="3" type="ORF">C5L39_06850</name>
</gene>
<feature type="domain" description="AMP-dependent synthetase/ligase" evidence="1">
    <location>
        <begin position="59"/>
        <end position="406"/>
    </location>
</feature>
<evidence type="ECO:0000313" key="3">
    <source>
        <dbReference type="EMBL" id="RNE48996.1"/>
    </source>
</evidence>
<dbReference type="Gene3D" id="3.40.50.12780">
    <property type="entry name" value="N-terminal domain of ligase-like"/>
    <property type="match status" value="1"/>
</dbReference>
<dbReference type="EMBL" id="PTJO01000004">
    <property type="protein sequence ID" value="RNE48996.1"/>
    <property type="molecule type" value="Genomic_DNA"/>
</dbReference>
<dbReference type="CDD" id="cd04433">
    <property type="entry name" value="AFD_class_I"/>
    <property type="match status" value="1"/>
</dbReference>
<dbReference type="InterPro" id="IPR025110">
    <property type="entry name" value="AMP-bd_C"/>
</dbReference>
<proteinExistence type="predicted"/>
<dbReference type="RefSeq" id="WP_123048131.1">
    <property type="nucleotide sequence ID" value="NZ_PTJO01000004.1"/>
</dbReference>
<dbReference type="PANTHER" id="PTHR43201:SF32">
    <property type="entry name" value="2-SUCCINYLBENZOATE--COA LIGASE, CHLOROPLASTIC_PEROXISOMAL"/>
    <property type="match status" value="1"/>
</dbReference>
<evidence type="ECO:0000313" key="4">
    <source>
        <dbReference type="Proteomes" id="UP000266975"/>
    </source>
</evidence>
<dbReference type="GO" id="GO:0006631">
    <property type="term" value="P:fatty acid metabolic process"/>
    <property type="evidence" value="ECO:0007669"/>
    <property type="project" value="TreeGrafter"/>
</dbReference>
<keyword evidence="4" id="KW-1185">Reference proteome</keyword>
<organism evidence="3 4">
    <name type="scientific">Corynebacterium alimapuense</name>
    <dbReference type="NCBI Taxonomy" id="1576874"/>
    <lineage>
        <taxon>Bacteria</taxon>
        <taxon>Bacillati</taxon>
        <taxon>Actinomycetota</taxon>
        <taxon>Actinomycetes</taxon>
        <taxon>Mycobacteriales</taxon>
        <taxon>Corynebacteriaceae</taxon>
        <taxon>Corynebacterium</taxon>
    </lineage>
</organism>